<dbReference type="SFLD" id="SFLDG01129">
    <property type="entry name" value="C1.5:_HAD__Beta-PGM__Phosphata"/>
    <property type="match status" value="1"/>
</dbReference>
<dbReference type="GO" id="GO:0006281">
    <property type="term" value="P:DNA repair"/>
    <property type="evidence" value="ECO:0007669"/>
    <property type="project" value="TreeGrafter"/>
</dbReference>
<protein>
    <submittedName>
        <fullName evidence="3">Hydrolase</fullName>
    </submittedName>
</protein>
<dbReference type="InterPro" id="IPR050155">
    <property type="entry name" value="HAD-like_hydrolase_sf"/>
</dbReference>
<accession>A0A917PT57</accession>
<dbReference type="NCBIfam" id="TIGR01549">
    <property type="entry name" value="HAD-SF-IA-v1"/>
    <property type="match status" value="1"/>
</dbReference>
<dbReference type="Pfam" id="PF13419">
    <property type="entry name" value="HAD_2"/>
    <property type="match status" value="1"/>
</dbReference>
<evidence type="ECO:0000256" key="1">
    <source>
        <dbReference type="ARBA" id="ARBA00001946"/>
    </source>
</evidence>
<dbReference type="InterPro" id="IPR023214">
    <property type="entry name" value="HAD_sf"/>
</dbReference>
<proteinExistence type="predicted"/>
<keyword evidence="2" id="KW-0479">Metal-binding</keyword>
<comment type="cofactor">
    <cofactor evidence="1">
        <name>Mg(2+)</name>
        <dbReference type="ChEBI" id="CHEBI:18420"/>
    </cofactor>
</comment>
<dbReference type="AlphaFoldDB" id="A0A917PT57"/>
<dbReference type="SUPFAM" id="SSF56784">
    <property type="entry name" value="HAD-like"/>
    <property type="match status" value="1"/>
</dbReference>
<dbReference type="Proteomes" id="UP000635983">
    <property type="component" value="Unassembled WGS sequence"/>
</dbReference>
<dbReference type="InterPro" id="IPR023198">
    <property type="entry name" value="PGP-like_dom2"/>
</dbReference>
<sequence length="228" mass="25141">MRDFDLLIFDWDGTLCDSISRIVTSMQEAALDCGVVPQSSDAIKSIIGLSLHEAIRILHPELRPDISVEAFGEAYSARYVAADAVPSRLFEGVPSALKRFADSGYQLAVATGKSRRGLNRMLRQHGLDDFFDITRCADETAGKPDPQMLYEILEHCCVSASRALMVGDALFDLRMASNAGMRSAAASYGAMSRDLLAAARPHMIFDRFQELESLLLREPQSIGMNEYV</sequence>
<reference evidence="3" key="1">
    <citation type="journal article" date="2014" name="Int. J. Syst. Evol. Microbiol.">
        <title>Complete genome sequence of Corynebacterium casei LMG S-19264T (=DSM 44701T), isolated from a smear-ripened cheese.</title>
        <authorList>
            <consortium name="US DOE Joint Genome Institute (JGI-PGF)"/>
            <person name="Walter F."/>
            <person name="Albersmeier A."/>
            <person name="Kalinowski J."/>
            <person name="Ruckert C."/>
        </authorList>
    </citation>
    <scope>NUCLEOTIDE SEQUENCE</scope>
    <source>
        <strain evidence="3">JCM 30078</strain>
    </source>
</reference>
<dbReference type="SFLD" id="SFLDS00003">
    <property type="entry name" value="Haloacid_Dehalogenase"/>
    <property type="match status" value="1"/>
</dbReference>
<dbReference type="PANTHER" id="PTHR43434:SF24">
    <property type="entry name" value="HYDROLASE-RELATED"/>
    <property type="match status" value="1"/>
</dbReference>
<dbReference type="InterPro" id="IPR006439">
    <property type="entry name" value="HAD-SF_hydro_IA"/>
</dbReference>
<keyword evidence="3" id="KW-0378">Hydrolase</keyword>
<keyword evidence="4" id="KW-1185">Reference proteome</keyword>
<gene>
    <name evidence="3" type="ORF">GCM10009304_15490</name>
</gene>
<evidence type="ECO:0000313" key="4">
    <source>
        <dbReference type="Proteomes" id="UP000635983"/>
    </source>
</evidence>
<evidence type="ECO:0000313" key="3">
    <source>
        <dbReference type="EMBL" id="GGJ90675.1"/>
    </source>
</evidence>
<dbReference type="GO" id="GO:0046872">
    <property type="term" value="F:metal ion binding"/>
    <property type="evidence" value="ECO:0007669"/>
    <property type="project" value="UniProtKB-KW"/>
</dbReference>
<dbReference type="InterPro" id="IPR036412">
    <property type="entry name" value="HAD-like_sf"/>
</dbReference>
<organism evidence="3 4">
    <name type="scientific">Pseudomonas matsuisoli</name>
    <dbReference type="NCBI Taxonomy" id="1515666"/>
    <lineage>
        <taxon>Bacteria</taxon>
        <taxon>Pseudomonadati</taxon>
        <taxon>Pseudomonadota</taxon>
        <taxon>Gammaproteobacteria</taxon>
        <taxon>Pseudomonadales</taxon>
        <taxon>Pseudomonadaceae</taxon>
        <taxon>Pseudomonas</taxon>
    </lineage>
</organism>
<dbReference type="GO" id="GO:0005829">
    <property type="term" value="C:cytosol"/>
    <property type="evidence" value="ECO:0007669"/>
    <property type="project" value="TreeGrafter"/>
</dbReference>
<evidence type="ECO:0000256" key="2">
    <source>
        <dbReference type="ARBA" id="ARBA00022723"/>
    </source>
</evidence>
<dbReference type="RefSeq" id="WP_373293537.1">
    <property type="nucleotide sequence ID" value="NZ_BMPO01000003.1"/>
</dbReference>
<dbReference type="Gene3D" id="1.10.150.240">
    <property type="entry name" value="Putative phosphatase, domain 2"/>
    <property type="match status" value="1"/>
</dbReference>
<reference evidence="3" key="2">
    <citation type="submission" date="2020-09" db="EMBL/GenBank/DDBJ databases">
        <authorList>
            <person name="Sun Q."/>
            <person name="Ohkuma M."/>
        </authorList>
    </citation>
    <scope>NUCLEOTIDE SEQUENCE</scope>
    <source>
        <strain evidence="3">JCM 30078</strain>
    </source>
</reference>
<dbReference type="SFLD" id="SFLDG01135">
    <property type="entry name" value="C1.5.6:_HAD__Beta-PGM__Phospha"/>
    <property type="match status" value="1"/>
</dbReference>
<dbReference type="PANTHER" id="PTHR43434">
    <property type="entry name" value="PHOSPHOGLYCOLATE PHOSPHATASE"/>
    <property type="match status" value="1"/>
</dbReference>
<dbReference type="InterPro" id="IPR041492">
    <property type="entry name" value="HAD_2"/>
</dbReference>
<dbReference type="Gene3D" id="3.40.50.1000">
    <property type="entry name" value="HAD superfamily/HAD-like"/>
    <property type="match status" value="1"/>
</dbReference>
<dbReference type="InterPro" id="IPR006549">
    <property type="entry name" value="HAD-SF_hydro_IIIA"/>
</dbReference>
<dbReference type="NCBIfam" id="TIGR01662">
    <property type="entry name" value="HAD-SF-IIIA"/>
    <property type="match status" value="1"/>
</dbReference>
<dbReference type="GO" id="GO:0008967">
    <property type="term" value="F:phosphoglycolate phosphatase activity"/>
    <property type="evidence" value="ECO:0007669"/>
    <property type="project" value="TreeGrafter"/>
</dbReference>
<comment type="caution">
    <text evidence="3">The sequence shown here is derived from an EMBL/GenBank/DDBJ whole genome shotgun (WGS) entry which is preliminary data.</text>
</comment>
<name>A0A917PT57_9PSED</name>
<dbReference type="EMBL" id="BMPO01000003">
    <property type="protein sequence ID" value="GGJ90675.1"/>
    <property type="molecule type" value="Genomic_DNA"/>
</dbReference>